<feature type="region of interest" description="Disordered" evidence="1">
    <location>
        <begin position="192"/>
        <end position="251"/>
    </location>
</feature>
<feature type="compositionally biased region" description="Polar residues" evidence="1">
    <location>
        <begin position="140"/>
        <end position="151"/>
    </location>
</feature>
<proteinExistence type="predicted"/>
<feature type="region of interest" description="Disordered" evidence="1">
    <location>
        <begin position="140"/>
        <end position="163"/>
    </location>
</feature>
<evidence type="ECO:0000313" key="2">
    <source>
        <dbReference type="EMBL" id="KAF5562856.1"/>
    </source>
</evidence>
<organism evidence="2 3">
    <name type="scientific">Fusarium napiforme</name>
    <dbReference type="NCBI Taxonomy" id="42672"/>
    <lineage>
        <taxon>Eukaryota</taxon>
        <taxon>Fungi</taxon>
        <taxon>Dikarya</taxon>
        <taxon>Ascomycota</taxon>
        <taxon>Pezizomycotina</taxon>
        <taxon>Sordariomycetes</taxon>
        <taxon>Hypocreomycetidae</taxon>
        <taxon>Hypocreales</taxon>
        <taxon>Nectriaceae</taxon>
        <taxon>Fusarium</taxon>
        <taxon>Fusarium fujikuroi species complex</taxon>
    </lineage>
</organism>
<feature type="region of interest" description="Disordered" evidence="1">
    <location>
        <begin position="1"/>
        <end position="77"/>
    </location>
</feature>
<accession>A0A8H5JYE1</accession>
<feature type="compositionally biased region" description="Polar residues" evidence="1">
    <location>
        <begin position="227"/>
        <end position="238"/>
    </location>
</feature>
<sequence>MPPNFRNLDSDTASGDSQASDDSSTSTSPQRATEESPSSPPTLSDQSPTRVCDTPPASPHGQNLGGRRRSSISFGGRLAAPRRRLGIINSRRDSLLSVDRTPNRVVRSRHRTRTIRDYRRTGSFLQYVSSVEELSRAISDVQQTGQPQPGNRQPLASHPSEMLGRRTRTLQVRSWEDPPTSSLLFPIPEHHVIGQSTHTPGPQPSHPSNNRGTVPSTGRMPELSRLSIDSQGSTNSGSTEHDTQPSIRPNRLRYPGHVLYCDCSVCDMLNEPWSP</sequence>
<name>A0A8H5JYE1_9HYPO</name>
<dbReference type="AlphaFoldDB" id="A0A8H5JYE1"/>
<feature type="compositionally biased region" description="Low complexity" evidence="1">
    <location>
        <begin position="10"/>
        <end position="28"/>
    </location>
</feature>
<evidence type="ECO:0000313" key="3">
    <source>
        <dbReference type="Proteomes" id="UP000574317"/>
    </source>
</evidence>
<keyword evidence="3" id="KW-1185">Reference proteome</keyword>
<dbReference type="EMBL" id="JAAOAO010000101">
    <property type="protein sequence ID" value="KAF5562856.1"/>
    <property type="molecule type" value="Genomic_DNA"/>
</dbReference>
<feature type="compositionally biased region" description="Polar residues" evidence="1">
    <location>
        <begin position="194"/>
        <end position="216"/>
    </location>
</feature>
<protein>
    <submittedName>
        <fullName evidence="2">Uncharacterized protein</fullName>
    </submittedName>
</protein>
<comment type="caution">
    <text evidence="2">The sequence shown here is derived from an EMBL/GenBank/DDBJ whole genome shotgun (WGS) entry which is preliminary data.</text>
</comment>
<gene>
    <name evidence="2" type="ORF">FNAPI_2963</name>
</gene>
<dbReference type="Proteomes" id="UP000574317">
    <property type="component" value="Unassembled WGS sequence"/>
</dbReference>
<reference evidence="2 3" key="1">
    <citation type="submission" date="2020-05" db="EMBL/GenBank/DDBJ databases">
        <title>Identification and distribution of gene clusters putatively required for synthesis of sphingolipid metabolism inhibitors in phylogenetically diverse species of the filamentous fungus Fusarium.</title>
        <authorList>
            <person name="Kim H.-S."/>
            <person name="Busman M."/>
            <person name="Brown D.W."/>
            <person name="Divon H."/>
            <person name="Uhlig S."/>
            <person name="Proctor R.H."/>
        </authorList>
    </citation>
    <scope>NUCLEOTIDE SEQUENCE [LARGE SCALE GENOMIC DNA]</scope>
    <source>
        <strain evidence="2 3">NRRL 25196</strain>
    </source>
</reference>
<evidence type="ECO:0000256" key="1">
    <source>
        <dbReference type="SAM" id="MobiDB-lite"/>
    </source>
</evidence>